<sequence length="257" mass="27771">MTVELNFLPDVVAAFMLMFARLGTMIMLLPALGESSIPMRFRLTIALALTLVLYPVAGPQYPAELTADPMRLLLLLGGELAIGFGIGLCARMITSVLQIAGVIVANQSGMAFALGTDIANEGQQGALYGNFLSILGITLVFVTDSHYLVIAALYDSFEIFPPGITPPVGDFSKNATETVAHVFSIAARVSAPFLVVGLVFYFGLGLLNKLMPQMQIFFIAMPVNIAIGLLMFMVLLTTMMMFYLEHFQQSLGKFILG</sequence>
<evidence type="ECO:0000313" key="11">
    <source>
        <dbReference type="EMBL" id="POF28212.1"/>
    </source>
</evidence>
<dbReference type="GO" id="GO:0005886">
    <property type="term" value="C:plasma membrane"/>
    <property type="evidence" value="ECO:0007669"/>
    <property type="project" value="UniProtKB-SubCell"/>
</dbReference>
<keyword evidence="4 10" id="KW-1003">Cell membrane</keyword>
<evidence type="ECO:0000256" key="3">
    <source>
        <dbReference type="ARBA" id="ARBA00021717"/>
    </source>
</evidence>
<dbReference type="PRINTS" id="PR00953">
    <property type="entry name" value="TYPE3IMRPROT"/>
</dbReference>
<proteinExistence type="inferred from homology"/>
<dbReference type="Pfam" id="PF01311">
    <property type="entry name" value="Bac_export_1"/>
    <property type="match status" value="1"/>
</dbReference>
<comment type="similarity">
    <text evidence="2 10">Belongs to the FliR/MopE/SpaR family.</text>
</comment>
<dbReference type="PANTHER" id="PTHR30065">
    <property type="entry name" value="FLAGELLAR BIOSYNTHETIC PROTEIN FLIR"/>
    <property type="match status" value="1"/>
</dbReference>
<dbReference type="EMBL" id="PPCN01000016">
    <property type="protein sequence ID" value="POF28212.1"/>
    <property type="molecule type" value="Genomic_DNA"/>
</dbReference>
<keyword evidence="5 10" id="KW-0812">Transmembrane</keyword>
<dbReference type="PANTHER" id="PTHR30065:SF8">
    <property type="entry name" value="FLAGELLAR BIOSYNTHETIC PROTEIN FLIR"/>
    <property type="match status" value="1"/>
</dbReference>
<evidence type="ECO:0000256" key="8">
    <source>
        <dbReference type="ARBA" id="ARBA00023143"/>
    </source>
</evidence>
<organism evidence="11 12">
    <name type="scientific">Roseibium marinum</name>
    <dbReference type="NCBI Taxonomy" id="281252"/>
    <lineage>
        <taxon>Bacteria</taxon>
        <taxon>Pseudomonadati</taxon>
        <taxon>Pseudomonadota</taxon>
        <taxon>Alphaproteobacteria</taxon>
        <taxon>Hyphomicrobiales</taxon>
        <taxon>Stappiaceae</taxon>
        <taxon>Roseibium</taxon>
    </lineage>
</organism>
<evidence type="ECO:0000313" key="12">
    <source>
        <dbReference type="Proteomes" id="UP000236959"/>
    </source>
</evidence>
<dbReference type="NCBIfam" id="TIGR01400">
    <property type="entry name" value="fliR"/>
    <property type="match status" value="1"/>
</dbReference>
<comment type="caution">
    <text evidence="11">The sequence shown here is derived from an EMBL/GenBank/DDBJ whole genome shotgun (WGS) entry which is preliminary data.</text>
</comment>
<evidence type="ECO:0000256" key="7">
    <source>
        <dbReference type="ARBA" id="ARBA00023136"/>
    </source>
</evidence>
<dbReference type="OrthoDB" id="9779817at2"/>
<keyword evidence="11" id="KW-0966">Cell projection</keyword>
<feature type="transmembrane region" description="Helical" evidence="10">
    <location>
        <begin position="179"/>
        <end position="204"/>
    </location>
</feature>
<gene>
    <name evidence="11" type="ORF">CLV41_11663</name>
</gene>
<dbReference type="GO" id="GO:0044780">
    <property type="term" value="P:bacterial-type flagellum assembly"/>
    <property type="evidence" value="ECO:0007669"/>
    <property type="project" value="UniProtKB-UniRule"/>
</dbReference>
<evidence type="ECO:0000256" key="9">
    <source>
        <dbReference type="NCBIfam" id="TIGR01400"/>
    </source>
</evidence>
<feature type="transmembrane region" description="Helical" evidence="10">
    <location>
        <begin position="126"/>
        <end position="154"/>
    </location>
</feature>
<dbReference type="InterPro" id="IPR002010">
    <property type="entry name" value="T3SS_IM_R"/>
</dbReference>
<dbReference type="InterPro" id="IPR006303">
    <property type="entry name" value="FliR"/>
</dbReference>
<dbReference type="RefSeq" id="WP_103225204.1">
    <property type="nucleotide sequence ID" value="NZ_PPCN01000016.1"/>
</dbReference>
<feature type="transmembrane region" description="Helical" evidence="10">
    <location>
        <begin position="81"/>
        <end position="105"/>
    </location>
</feature>
<evidence type="ECO:0000256" key="10">
    <source>
        <dbReference type="RuleBase" id="RU362071"/>
    </source>
</evidence>
<evidence type="ECO:0000256" key="2">
    <source>
        <dbReference type="ARBA" id="ARBA00009772"/>
    </source>
</evidence>
<feature type="transmembrane region" description="Helical" evidence="10">
    <location>
        <begin position="43"/>
        <end position="61"/>
    </location>
</feature>
<reference evidence="11 12" key="1">
    <citation type="submission" date="2018-01" db="EMBL/GenBank/DDBJ databases">
        <title>Genomic Encyclopedia of Archaeal and Bacterial Type Strains, Phase II (KMG-II): from individual species to whole genera.</title>
        <authorList>
            <person name="Goeker M."/>
        </authorList>
    </citation>
    <scope>NUCLEOTIDE SEQUENCE [LARGE SCALE GENOMIC DNA]</scope>
    <source>
        <strain evidence="11 12">DSM 17023</strain>
    </source>
</reference>
<feature type="transmembrane region" description="Helical" evidence="10">
    <location>
        <begin position="216"/>
        <end position="244"/>
    </location>
</feature>
<evidence type="ECO:0000256" key="5">
    <source>
        <dbReference type="ARBA" id="ARBA00022692"/>
    </source>
</evidence>
<protein>
    <recommendedName>
        <fullName evidence="3 9">Flagellar biosynthetic protein FliR</fullName>
    </recommendedName>
</protein>
<evidence type="ECO:0000256" key="1">
    <source>
        <dbReference type="ARBA" id="ARBA00002578"/>
    </source>
</evidence>
<dbReference type="GO" id="GO:0009425">
    <property type="term" value="C:bacterial-type flagellum basal body"/>
    <property type="evidence" value="ECO:0007669"/>
    <property type="project" value="UniProtKB-SubCell"/>
</dbReference>
<keyword evidence="12" id="KW-1185">Reference proteome</keyword>
<keyword evidence="11" id="KW-0969">Cilium</keyword>
<evidence type="ECO:0000256" key="6">
    <source>
        <dbReference type="ARBA" id="ARBA00022989"/>
    </source>
</evidence>
<keyword evidence="7 10" id="KW-0472">Membrane</keyword>
<comment type="function">
    <text evidence="1 10">Role in flagellar biosynthesis.</text>
</comment>
<evidence type="ECO:0000256" key="4">
    <source>
        <dbReference type="ARBA" id="ARBA00022475"/>
    </source>
</evidence>
<dbReference type="GO" id="GO:0006605">
    <property type="term" value="P:protein targeting"/>
    <property type="evidence" value="ECO:0007669"/>
    <property type="project" value="UniProtKB-UniRule"/>
</dbReference>
<dbReference type="AlphaFoldDB" id="A0A2S3UKH0"/>
<keyword evidence="6 10" id="KW-1133">Transmembrane helix</keyword>
<comment type="subcellular location">
    <subcellularLocation>
        <location evidence="10">Cell membrane</location>
        <topology evidence="10">Multi-pass membrane protein</topology>
    </subcellularLocation>
    <subcellularLocation>
        <location evidence="10">Bacterial flagellum basal body</location>
    </subcellularLocation>
</comment>
<name>A0A2S3UKH0_9HYPH</name>
<keyword evidence="8 10" id="KW-0975">Bacterial flagellum</keyword>
<accession>A0A2S3UKH0</accession>
<feature type="transmembrane region" description="Helical" evidence="10">
    <location>
        <begin position="12"/>
        <end position="31"/>
    </location>
</feature>
<dbReference type="Proteomes" id="UP000236959">
    <property type="component" value="Unassembled WGS sequence"/>
</dbReference>
<keyword evidence="11" id="KW-0282">Flagellum</keyword>